<keyword evidence="2" id="KW-1185">Reference proteome</keyword>
<organism evidence="1 2">
    <name type="scientific">Leptospira tipperaryensis</name>
    <dbReference type="NCBI Taxonomy" id="2564040"/>
    <lineage>
        <taxon>Bacteria</taxon>
        <taxon>Pseudomonadati</taxon>
        <taxon>Spirochaetota</taxon>
        <taxon>Spirochaetia</taxon>
        <taxon>Leptospirales</taxon>
        <taxon>Leptospiraceae</taxon>
        <taxon>Leptospira</taxon>
    </lineage>
</organism>
<dbReference type="AlphaFoldDB" id="A0A1D7UXS8"/>
<sequence length="72" mass="8196">MHPRKKKFSRGFVGTPTSLTVKVAGPALNLGGGEWRREKIGKFSYITKIASLQEKILQRICRNSYKTELFIL</sequence>
<accession>A0A1D7UXS8</accession>
<dbReference type="EMBL" id="CP015217">
    <property type="protein sequence ID" value="AOP34351.1"/>
    <property type="molecule type" value="Genomic_DNA"/>
</dbReference>
<evidence type="ECO:0000313" key="1">
    <source>
        <dbReference type="EMBL" id="AOP34351.1"/>
    </source>
</evidence>
<protein>
    <submittedName>
        <fullName evidence="1">Uncharacterized protein</fullName>
    </submittedName>
</protein>
<proteinExistence type="predicted"/>
<gene>
    <name evidence="1" type="ORF">A0128_11115</name>
</gene>
<dbReference type="KEGG" id="laj:A0128_11115"/>
<dbReference type="Proteomes" id="UP000094197">
    <property type="component" value="Chromosome 1"/>
</dbReference>
<name>A0A1D7UXS8_9LEPT</name>
<reference evidence="1 2" key="1">
    <citation type="submission" date="2016-04" db="EMBL/GenBank/DDBJ databases">
        <title>Complete genome seqeunce of Leptospira alstonii serovar Room22.</title>
        <authorList>
            <person name="Nally J.E."/>
            <person name="Bayles D.O."/>
            <person name="Hurley D."/>
            <person name="Fanning S."/>
            <person name="McMahon B.J."/>
            <person name="Arent Z."/>
        </authorList>
    </citation>
    <scope>NUCLEOTIDE SEQUENCE [LARGE SCALE GENOMIC DNA]</scope>
    <source>
        <strain evidence="1 2">GWTS #1</strain>
    </source>
</reference>
<evidence type="ECO:0000313" key="2">
    <source>
        <dbReference type="Proteomes" id="UP000094197"/>
    </source>
</evidence>